<comment type="caution">
    <text evidence="1">The sequence shown here is derived from an EMBL/GenBank/DDBJ whole genome shotgun (WGS) entry which is preliminary data.</text>
</comment>
<dbReference type="EMBL" id="BQNB010019726">
    <property type="protein sequence ID" value="GJT88393.1"/>
    <property type="molecule type" value="Genomic_DNA"/>
</dbReference>
<gene>
    <name evidence="1" type="ORF">Tco_1070110</name>
</gene>
<proteinExistence type="predicted"/>
<name>A0ABQ5HKG3_9ASTR</name>
<evidence type="ECO:0000313" key="2">
    <source>
        <dbReference type="Proteomes" id="UP001151760"/>
    </source>
</evidence>
<sequence>MELLQGATSICEGSCRLTFLERQEVWNDCMSCKVRISSNGNLLWEVSVLLGRKKGEKCTVKFQQRWNSGAKRKLYRCGRIQMGNEDLGIADGSRWFRIIMTREEQGFGSMLEREKVIACTSRNEVKVRWDSKRGPELTWERKDQMRSRELKRNGNVMVVNCQILDEFWRHWIKEFLKGICKRVMTLGELGEVHKTCKENEEMLIDSIENRPFQFKKEITIPGANGAADVKRAQMVADLSPIKKIRYDCDIKTTNIILLGTELTLQEHESKLYDEFDRNSSKMTMTPIQVNTKFVNHLQQEWSRFVTAAKQAKDLLKCNFDQLYAFLKQNKSDAKEVRAMRQRYPDLLSLLVNQIHPPPSYNNSRSH</sequence>
<evidence type="ECO:0000313" key="1">
    <source>
        <dbReference type="EMBL" id="GJT88393.1"/>
    </source>
</evidence>
<protein>
    <submittedName>
        <fullName evidence="1">Uncharacterized protein</fullName>
    </submittedName>
</protein>
<keyword evidence="2" id="KW-1185">Reference proteome</keyword>
<organism evidence="1 2">
    <name type="scientific">Tanacetum coccineum</name>
    <dbReference type="NCBI Taxonomy" id="301880"/>
    <lineage>
        <taxon>Eukaryota</taxon>
        <taxon>Viridiplantae</taxon>
        <taxon>Streptophyta</taxon>
        <taxon>Embryophyta</taxon>
        <taxon>Tracheophyta</taxon>
        <taxon>Spermatophyta</taxon>
        <taxon>Magnoliopsida</taxon>
        <taxon>eudicotyledons</taxon>
        <taxon>Gunneridae</taxon>
        <taxon>Pentapetalae</taxon>
        <taxon>asterids</taxon>
        <taxon>campanulids</taxon>
        <taxon>Asterales</taxon>
        <taxon>Asteraceae</taxon>
        <taxon>Asteroideae</taxon>
        <taxon>Anthemideae</taxon>
        <taxon>Anthemidinae</taxon>
        <taxon>Tanacetum</taxon>
    </lineage>
</organism>
<accession>A0ABQ5HKG3</accession>
<reference evidence="1" key="2">
    <citation type="submission" date="2022-01" db="EMBL/GenBank/DDBJ databases">
        <authorList>
            <person name="Yamashiro T."/>
            <person name="Shiraishi A."/>
            <person name="Satake H."/>
            <person name="Nakayama K."/>
        </authorList>
    </citation>
    <scope>NUCLEOTIDE SEQUENCE</scope>
</reference>
<dbReference type="Proteomes" id="UP001151760">
    <property type="component" value="Unassembled WGS sequence"/>
</dbReference>
<reference evidence="1" key="1">
    <citation type="journal article" date="2022" name="Int. J. Mol. Sci.">
        <title>Draft Genome of Tanacetum Coccineum: Genomic Comparison of Closely Related Tanacetum-Family Plants.</title>
        <authorList>
            <person name="Yamashiro T."/>
            <person name="Shiraishi A."/>
            <person name="Nakayama K."/>
            <person name="Satake H."/>
        </authorList>
    </citation>
    <scope>NUCLEOTIDE SEQUENCE</scope>
</reference>